<feature type="compositionally biased region" description="Polar residues" evidence="1">
    <location>
        <begin position="26"/>
        <end position="36"/>
    </location>
</feature>
<dbReference type="AlphaFoldDB" id="A0AAP0ZM00"/>
<evidence type="ECO:0000313" key="2">
    <source>
        <dbReference type="EMBL" id="KOR45840.1"/>
    </source>
</evidence>
<gene>
    <name evidence="2" type="ORF">ADT25_07380</name>
</gene>
<reference evidence="2 3" key="2">
    <citation type="submission" date="2015-09" db="EMBL/GenBank/DDBJ databases">
        <title>Draft genome sequence of Xanthomonas oryzae pv. USA str. X11-5A.</title>
        <authorList>
            <person name="Knight B.M."/>
            <person name="Roberts D.P."/>
            <person name="Lin D."/>
            <person name="Hari K."/>
            <person name="Fletcher J."/>
            <person name="Melcher U."/>
            <person name="Blagden T."/>
            <person name="Winegar R.A."/>
        </authorList>
    </citation>
    <scope>NUCLEOTIDE SEQUENCE [LARGE SCALE GENOMIC DNA]</scope>
    <source>
        <strain evidence="2 3">X11-5A</strain>
    </source>
</reference>
<feature type="region of interest" description="Disordered" evidence="1">
    <location>
        <begin position="1"/>
        <end position="37"/>
    </location>
</feature>
<dbReference type="Proteomes" id="UP000036790">
    <property type="component" value="Unassembled WGS sequence"/>
</dbReference>
<feature type="region of interest" description="Disordered" evidence="1">
    <location>
        <begin position="91"/>
        <end position="111"/>
    </location>
</feature>
<protein>
    <submittedName>
        <fullName evidence="2">Uncharacterized protein</fullName>
    </submittedName>
</protein>
<dbReference type="EMBL" id="LHUJ01000147">
    <property type="protein sequence ID" value="KOR45840.1"/>
    <property type="molecule type" value="Genomic_DNA"/>
</dbReference>
<evidence type="ECO:0000313" key="3">
    <source>
        <dbReference type="Proteomes" id="UP000036790"/>
    </source>
</evidence>
<accession>A0AAP0ZM00</accession>
<name>A0AAP0ZM00_9XANT</name>
<evidence type="ECO:0000256" key="1">
    <source>
        <dbReference type="SAM" id="MobiDB-lite"/>
    </source>
</evidence>
<proteinExistence type="predicted"/>
<feature type="compositionally biased region" description="Polar residues" evidence="1">
    <location>
        <begin position="7"/>
        <end position="19"/>
    </location>
</feature>
<reference evidence="2 3" key="1">
    <citation type="submission" date="2015-07" db="EMBL/GenBank/DDBJ databases">
        <authorList>
            <consortium name="Consortium for Microbial Forensics and Genomics (microFORGE)"/>
            <person name="Knight B.M."/>
            <person name="Roberts D.P."/>
            <person name="Lin D."/>
            <person name="Hari K."/>
            <person name="Fletcher J."/>
            <person name="Melcher U."/>
            <person name="Blagden T."/>
            <person name="Winegar R.A."/>
        </authorList>
    </citation>
    <scope>NUCLEOTIDE SEQUENCE [LARGE SCALE GENOMIC DNA]</scope>
    <source>
        <strain evidence="2 3">X11-5A</strain>
    </source>
</reference>
<sequence>MAARAQTLHNGPTPYQRSSTMRRTKPLSESSMQTAESHIPALAAQAGREAHARALRQGGRVVMKSAAGWLIERHVSGQDVEIKRLPKSTPVSAGAVLRRGGKPASKPAADR</sequence>
<organism evidence="2 3">
    <name type="scientific">Xanthomonas oryzae</name>
    <dbReference type="NCBI Taxonomy" id="347"/>
    <lineage>
        <taxon>Bacteria</taxon>
        <taxon>Pseudomonadati</taxon>
        <taxon>Pseudomonadota</taxon>
        <taxon>Gammaproteobacteria</taxon>
        <taxon>Lysobacterales</taxon>
        <taxon>Lysobacteraceae</taxon>
        <taxon>Xanthomonas</taxon>
    </lineage>
</organism>
<comment type="caution">
    <text evidence="2">The sequence shown here is derived from an EMBL/GenBank/DDBJ whole genome shotgun (WGS) entry which is preliminary data.</text>
</comment>